<organism evidence="2 3">
    <name type="scientific">Sagittula marina</name>
    <dbReference type="NCBI Taxonomy" id="943940"/>
    <lineage>
        <taxon>Bacteria</taxon>
        <taxon>Pseudomonadati</taxon>
        <taxon>Pseudomonadota</taxon>
        <taxon>Alphaproteobacteria</taxon>
        <taxon>Rhodobacterales</taxon>
        <taxon>Roseobacteraceae</taxon>
        <taxon>Sagittula</taxon>
    </lineage>
</organism>
<dbReference type="Proteomes" id="UP000541426">
    <property type="component" value="Unassembled WGS sequence"/>
</dbReference>
<keyword evidence="1" id="KW-1133">Transmembrane helix</keyword>
<dbReference type="Pfam" id="PF19728">
    <property type="entry name" value="DUF6220"/>
    <property type="match status" value="1"/>
</dbReference>
<dbReference type="EMBL" id="JACIEJ010000014">
    <property type="protein sequence ID" value="MBB3988001.1"/>
    <property type="molecule type" value="Genomic_DNA"/>
</dbReference>
<keyword evidence="1" id="KW-0812">Transmembrane</keyword>
<feature type="transmembrane region" description="Helical" evidence="1">
    <location>
        <begin position="20"/>
        <end position="42"/>
    </location>
</feature>
<reference evidence="2 3" key="1">
    <citation type="submission" date="2020-08" db="EMBL/GenBank/DDBJ databases">
        <title>Genomic Encyclopedia of Type Strains, Phase IV (KMG-IV): sequencing the most valuable type-strain genomes for metagenomic binning, comparative biology and taxonomic classification.</title>
        <authorList>
            <person name="Goeker M."/>
        </authorList>
    </citation>
    <scope>NUCLEOTIDE SEQUENCE [LARGE SCALE GENOMIC DNA]</scope>
    <source>
        <strain evidence="2 3">DSM 102235</strain>
    </source>
</reference>
<feature type="transmembrane region" description="Helical" evidence="1">
    <location>
        <begin position="78"/>
        <end position="97"/>
    </location>
</feature>
<name>A0A7W6DUH3_9RHOB</name>
<feature type="transmembrane region" description="Helical" evidence="1">
    <location>
        <begin position="48"/>
        <end position="71"/>
    </location>
</feature>
<sequence length="137" mass="14181">MTASNHDTFRDLSSGTPAPFTVAARSLPVVLGLQFLLAGQALYGEIGWGAHAIVGGIISLPVLGLAGYALLVRRLRGFARWACALLVLYLGQVGLAATGGAALAIHPFNAALLLTASLVLLFKVERRNAGCVNAQSV</sequence>
<feature type="transmembrane region" description="Helical" evidence="1">
    <location>
        <begin position="103"/>
        <end position="122"/>
    </location>
</feature>
<comment type="caution">
    <text evidence="2">The sequence shown here is derived from an EMBL/GenBank/DDBJ whole genome shotgun (WGS) entry which is preliminary data.</text>
</comment>
<keyword evidence="3" id="KW-1185">Reference proteome</keyword>
<dbReference type="AlphaFoldDB" id="A0A7W6DUH3"/>
<dbReference type="RefSeq" id="WP_344717059.1">
    <property type="nucleotide sequence ID" value="NZ_BAABBZ010000055.1"/>
</dbReference>
<evidence type="ECO:0000313" key="3">
    <source>
        <dbReference type="Proteomes" id="UP000541426"/>
    </source>
</evidence>
<accession>A0A7W6DUH3</accession>
<evidence type="ECO:0000313" key="2">
    <source>
        <dbReference type="EMBL" id="MBB3988001.1"/>
    </source>
</evidence>
<protein>
    <submittedName>
        <fullName evidence="2">Uncharacterized protein</fullName>
    </submittedName>
</protein>
<keyword evidence="1" id="KW-0472">Membrane</keyword>
<proteinExistence type="predicted"/>
<dbReference type="InterPro" id="IPR046192">
    <property type="entry name" value="DUF6220"/>
</dbReference>
<evidence type="ECO:0000256" key="1">
    <source>
        <dbReference type="SAM" id="Phobius"/>
    </source>
</evidence>
<gene>
    <name evidence="2" type="ORF">GGQ68_004355</name>
</gene>